<protein>
    <recommendedName>
        <fullName evidence="4">DUF4817 domain-containing protein</fullName>
    </recommendedName>
</protein>
<reference evidence="2 3" key="1">
    <citation type="journal article" date="2019" name="Sci. Rep.">
        <title>Orb-weaving spider Araneus ventricosus genome elucidates the spidroin gene catalogue.</title>
        <authorList>
            <person name="Kono N."/>
            <person name="Nakamura H."/>
            <person name="Ohtoshi R."/>
            <person name="Moran D.A.P."/>
            <person name="Shinohara A."/>
            <person name="Yoshida Y."/>
            <person name="Fujiwara M."/>
            <person name="Mori M."/>
            <person name="Tomita M."/>
            <person name="Arakawa K."/>
        </authorList>
    </citation>
    <scope>NUCLEOTIDE SEQUENCE [LARGE SCALE GENOMIC DNA]</scope>
</reference>
<evidence type="ECO:0000313" key="2">
    <source>
        <dbReference type="EMBL" id="GBM74497.1"/>
    </source>
</evidence>
<comment type="caution">
    <text evidence="2">The sequence shown here is derived from an EMBL/GenBank/DDBJ whole genome shotgun (WGS) entry which is preliminary data.</text>
</comment>
<feature type="compositionally biased region" description="Basic residues" evidence="1">
    <location>
        <begin position="39"/>
        <end position="55"/>
    </location>
</feature>
<accession>A0A4Y2I9U3</accession>
<evidence type="ECO:0000313" key="3">
    <source>
        <dbReference type="Proteomes" id="UP000499080"/>
    </source>
</evidence>
<feature type="region of interest" description="Disordered" evidence="1">
    <location>
        <begin position="37"/>
        <end position="59"/>
    </location>
</feature>
<organism evidence="2 3">
    <name type="scientific">Araneus ventricosus</name>
    <name type="common">Orbweaver spider</name>
    <name type="synonym">Epeira ventricosa</name>
    <dbReference type="NCBI Taxonomy" id="182803"/>
    <lineage>
        <taxon>Eukaryota</taxon>
        <taxon>Metazoa</taxon>
        <taxon>Ecdysozoa</taxon>
        <taxon>Arthropoda</taxon>
        <taxon>Chelicerata</taxon>
        <taxon>Arachnida</taxon>
        <taxon>Araneae</taxon>
        <taxon>Araneomorphae</taxon>
        <taxon>Entelegynae</taxon>
        <taxon>Araneoidea</taxon>
        <taxon>Araneidae</taxon>
        <taxon>Araneus</taxon>
    </lineage>
</organism>
<sequence length="100" mass="11941">MATVQQKTCLWFHRSKSIVTIQRRFRLEYRNCRSPSKSSIKRFKGAGNVHHRKGAGRPSVSDKIVERVRETFTVRNCSYRHLIEFLLGDLQFRYSKRKRL</sequence>
<dbReference type="AlphaFoldDB" id="A0A4Y2I9U3"/>
<dbReference type="Proteomes" id="UP000499080">
    <property type="component" value="Unassembled WGS sequence"/>
</dbReference>
<dbReference type="EMBL" id="BGPR01002501">
    <property type="protein sequence ID" value="GBM74497.1"/>
    <property type="molecule type" value="Genomic_DNA"/>
</dbReference>
<name>A0A4Y2I9U3_ARAVE</name>
<proteinExistence type="predicted"/>
<evidence type="ECO:0008006" key="4">
    <source>
        <dbReference type="Google" id="ProtNLM"/>
    </source>
</evidence>
<keyword evidence="3" id="KW-1185">Reference proteome</keyword>
<dbReference type="OrthoDB" id="6460236at2759"/>
<gene>
    <name evidence="2" type="ORF">AVEN_25414_1</name>
</gene>
<evidence type="ECO:0000256" key="1">
    <source>
        <dbReference type="SAM" id="MobiDB-lite"/>
    </source>
</evidence>